<reference evidence="1" key="1">
    <citation type="submission" date="2021-02" db="EMBL/GenBank/DDBJ databases">
        <authorList>
            <consortium name="DOE Joint Genome Institute"/>
            <person name="Ahrendt S."/>
            <person name="Looney B.P."/>
            <person name="Miyauchi S."/>
            <person name="Morin E."/>
            <person name="Drula E."/>
            <person name="Courty P.E."/>
            <person name="Chicoki N."/>
            <person name="Fauchery L."/>
            <person name="Kohler A."/>
            <person name="Kuo A."/>
            <person name="Labutti K."/>
            <person name="Pangilinan J."/>
            <person name="Lipzen A."/>
            <person name="Riley R."/>
            <person name="Andreopoulos W."/>
            <person name="He G."/>
            <person name="Johnson J."/>
            <person name="Barry K.W."/>
            <person name="Grigoriev I.V."/>
            <person name="Nagy L."/>
            <person name="Hibbett D."/>
            <person name="Henrissat B."/>
            <person name="Matheny P.B."/>
            <person name="Labbe J."/>
            <person name="Martin F."/>
        </authorList>
    </citation>
    <scope>NUCLEOTIDE SEQUENCE</scope>
    <source>
        <strain evidence="1">FP105234-sp</strain>
    </source>
</reference>
<protein>
    <submittedName>
        <fullName evidence="1">Uncharacterized protein</fullName>
    </submittedName>
</protein>
<accession>A0ACB8RIE1</accession>
<keyword evidence="2" id="KW-1185">Reference proteome</keyword>
<evidence type="ECO:0000313" key="1">
    <source>
        <dbReference type="EMBL" id="KAI0043365.1"/>
    </source>
</evidence>
<proteinExistence type="predicted"/>
<organism evidence="1 2">
    <name type="scientific">Auriscalpium vulgare</name>
    <dbReference type="NCBI Taxonomy" id="40419"/>
    <lineage>
        <taxon>Eukaryota</taxon>
        <taxon>Fungi</taxon>
        <taxon>Dikarya</taxon>
        <taxon>Basidiomycota</taxon>
        <taxon>Agaricomycotina</taxon>
        <taxon>Agaricomycetes</taxon>
        <taxon>Russulales</taxon>
        <taxon>Auriscalpiaceae</taxon>
        <taxon>Auriscalpium</taxon>
    </lineage>
</organism>
<name>A0ACB8RIE1_9AGAM</name>
<evidence type="ECO:0000313" key="2">
    <source>
        <dbReference type="Proteomes" id="UP000814033"/>
    </source>
</evidence>
<sequence>MPAIVSRNYPRCEMCQETFNRPQDLKRHFQSADAHRGAARTLPAYACVPGCPKVYARKDVLRRHEKICPWYQEFGSGELKHESERVVTRPAENLQTKTPGALKRVWESNNSTSRPQRSQNIAWDESDDCNCSARNVQTSVATSERAVGYRAPARATELGGPS</sequence>
<dbReference type="Proteomes" id="UP000814033">
    <property type="component" value="Unassembled WGS sequence"/>
</dbReference>
<reference evidence="1" key="2">
    <citation type="journal article" date="2022" name="New Phytol.">
        <title>Evolutionary transition to the ectomycorrhizal habit in the genomes of a hyperdiverse lineage of mushroom-forming fungi.</title>
        <authorList>
            <person name="Looney B."/>
            <person name="Miyauchi S."/>
            <person name="Morin E."/>
            <person name="Drula E."/>
            <person name="Courty P.E."/>
            <person name="Kohler A."/>
            <person name="Kuo A."/>
            <person name="LaButti K."/>
            <person name="Pangilinan J."/>
            <person name="Lipzen A."/>
            <person name="Riley R."/>
            <person name="Andreopoulos W."/>
            <person name="He G."/>
            <person name="Johnson J."/>
            <person name="Nolan M."/>
            <person name="Tritt A."/>
            <person name="Barry K.W."/>
            <person name="Grigoriev I.V."/>
            <person name="Nagy L.G."/>
            <person name="Hibbett D."/>
            <person name="Henrissat B."/>
            <person name="Matheny P.B."/>
            <person name="Labbe J."/>
            <person name="Martin F.M."/>
        </authorList>
    </citation>
    <scope>NUCLEOTIDE SEQUENCE</scope>
    <source>
        <strain evidence="1">FP105234-sp</strain>
    </source>
</reference>
<gene>
    <name evidence="1" type="ORF">FA95DRAFT_407881</name>
</gene>
<dbReference type="EMBL" id="MU276021">
    <property type="protein sequence ID" value="KAI0043365.1"/>
    <property type="molecule type" value="Genomic_DNA"/>
</dbReference>
<comment type="caution">
    <text evidence="1">The sequence shown here is derived from an EMBL/GenBank/DDBJ whole genome shotgun (WGS) entry which is preliminary data.</text>
</comment>